<evidence type="ECO:0000256" key="1">
    <source>
        <dbReference type="ARBA" id="ARBA00004567"/>
    </source>
</evidence>
<feature type="compositionally biased region" description="Basic and acidic residues" evidence="8">
    <location>
        <begin position="1"/>
        <end position="12"/>
    </location>
</feature>
<protein>
    <recommendedName>
        <fullName evidence="9">RanBD1 domain-containing protein</fullName>
    </recommendedName>
</protein>
<feature type="compositionally biased region" description="Low complexity" evidence="8">
    <location>
        <begin position="259"/>
        <end position="269"/>
    </location>
</feature>
<dbReference type="Proteomes" id="UP000815677">
    <property type="component" value="Unassembled WGS sequence"/>
</dbReference>
<sequence length="599" mass="60793">MKRGADRQISKDDGDDAEIEEIEPSTGFNKADEAVLATRKIKPIPRRMGGDAEKPGASPVKFTGFGVSSNNAFSFSAPNPSPNFAAGKPSTGLFATPPSTLFPAPSVAPTATNAAKTLNSFLGDLSKPAASTAESADPAAVKLYTSLRGLNVSFVDYLKTAVEKDDFVDLSSVFSDYTRKRGEIQKEFDDASSKPAAPSPFGAPPKPIATASSSSIFGGSSTSSLFGAPPAAPSAPFKMPTAPASFSFGGKTVAPTTTPAAAATAAPTPSTNGMSGGLPAAPTTAFSFGNSTAGTKPSVFTPPAASPFQTSSSSSSTATTTPGFSFGSPPTTAFTASATGTGTGASSTVNPFLSTSSPTPFGSGFKPSGSSTSLFPSSGGSGSGSGFSFGGSSSSSAGLGFPFGSLAKPGTPTPETKSEGSTGGDGDGNGDGDPEGYQATEPASQETDHTPQGSSAEGKSGFFAPDVASAMDAEGEGEENEDTVHSARIKAYRMKKPDEPGPAGGSPWVDIGVGFIRLKRHKESSARRILLRNSHSGKVQINFALFHGFSATLKPKSLVFVGHDEKGASQTYNVKFKTDSEALEFEAALKKEVAEIKPK</sequence>
<dbReference type="InterPro" id="IPR000156">
    <property type="entry name" value="Ran_bind_dom"/>
</dbReference>
<dbReference type="PANTHER" id="PTHR38697">
    <property type="entry name" value="NUCLEAR PORE COMPLEX PROTEIN SIMILAR TO S. CEREVISIAE NUP2 (EUROFUNG)"/>
    <property type="match status" value="1"/>
</dbReference>
<proteinExistence type="predicted"/>
<feature type="compositionally biased region" description="Low complexity" evidence="8">
    <location>
        <begin position="390"/>
        <end position="406"/>
    </location>
</feature>
<evidence type="ECO:0000256" key="4">
    <source>
        <dbReference type="ARBA" id="ARBA00022927"/>
    </source>
</evidence>
<feature type="region of interest" description="Disordered" evidence="8">
    <location>
        <begin position="259"/>
        <end position="279"/>
    </location>
</feature>
<dbReference type="EMBL" id="DF849740">
    <property type="protein sequence ID" value="GAT58524.1"/>
    <property type="molecule type" value="Genomic_DNA"/>
</dbReference>
<dbReference type="PANTHER" id="PTHR38697:SF1">
    <property type="entry name" value="NUCLEAR PORE COMPLEX PROTEIN SIMILAR TO S. CEREVISIAE NUP2 (EUROFUNG)"/>
    <property type="match status" value="1"/>
</dbReference>
<feature type="compositionally biased region" description="Gly residues" evidence="8">
    <location>
        <begin position="379"/>
        <end position="389"/>
    </location>
</feature>
<keyword evidence="11" id="KW-1185">Reference proteome</keyword>
<dbReference type="InterPro" id="IPR015007">
    <property type="entry name" value="NUP2/50/61"/>
</dbReference>
<evidence type="ECO:0000256" key="8">
    <source>
        <dbReference type="SAM" id="MobiDB-lite"/>
    </source>
</evidence>
<evidence type="ECO:0000256" key="5">
    <source>
        <dbReference type="ARBA" id="ARBA00023010"/>
    </source>
</evidence>
<keyword evidence="5" id="KW-0811">Translocation</keyword>
<comment type="subcellular location">
    <subcellularLocation>
        <location evidence="1">Nucleus</location>
        <location evidence="1">Nuclear pore complex</location>
    </subcellularLocation>
</comment>
<accession>A0ABQ0M656</accession>
<feature type="compositionally biased region" description="Low complexity" evidence="8">
    <location>
        <begin position="356"/>
        <end position="378"/>
    </location>
</feature>
<keyword evidence="6" id="KW-0906">Nuclear pore complex</keyword>
<feature type="region of interest" description="Disordered" evidence="8">
    <location>
        <begin position="297"/>
        <end position="462"/>
    </location>
</feature>
<evidence type="ECO:0000313" key="11">
    <source>
        <dbReference type="Proteomes" id="UP000815677"/>
    </source>
</evidence>
<evidence type="ECO:0000256" key="2">
    <source>
        <dbReference type="ARBA" id="ARBA00022448"/>
    </source>
</evidence>
<dbReference type="SMART" id="SM00160">
    <property type="entry name" value="RanBD"/>
    <property type="match status" value="1"/>
</dbReference>
<dbReference type="PROSITE" id="PS50196">
    <property type="entry name" value="RANBD1"/>
    <property type="match status" value="1"/>
</dbReference>
<feature type="compositionally biased region" description="Low complexity" evidence="8">
    <location>
        <begin position="301"/>
        <end position="348"/>
    </location>
</feature>
<dbReference type="CDD" id="cd13170">
    <property type="entry name" value="RanBD_NUP50"/>
    <property type="match status" value="1"/>
</dbReference>
<evidence type="ECO:0000256" key="6">
    <source>
        <dbReference type="ARBA" id="ARBA00023132"/>
    </source>
</evidence>
<feature type="region of interest" description="Disordered" evidence="8">
    <location>
        <begin position="1"/>
        <end position="31"/>
    </location>
</feature>
<reference evidence="10" key="1">
    <citation type="submission" date="2014-09" db="EMBL/GenBank/DDBJ databases">
        <title>Genome sequence of the luminous mushroom Mycena chlorophos for searching fungal bioluminescence genes.</title>
        <authorList>
            <person name="Tanaka Y."/>
            <person name="Kasuga D."/>
            <person name="Oba Y."/>
            <person name="Hase S."/>
            <person name="Sato K."/>
            <person name="Oba Y."/>
            <person name="Sakakibara Y."/>
        </authorList>
    </citation>
    <scope>NUCLEOTIDE SEQUENCE</scope>
</reference>
<dbReference type="Gene3D" id="2.30.29.30">
    <property type="entry name" value="Pleckstrin-homology domain (PH domain)/Phosphotyrosine-binding domain (PTB)"/>
    <property type="match status" value="1"/>
</dbReference>
<dbReference type="InterPro" id="IPR053074">
    <property type="entry name" value="NPC_Nucleoporin"/>
</dbReference>
<dbReference type="SUPFAM" id="SSF50729">
    <property type="entry name" value="PH domain-like"/>
    <property type="match status" value="1"/>
</dbReference>
<dbReference type="InterPro" id="IPR011993">
    <property type="entry name" value="PH-like_dom_sf"/>
</dbReference>
<evidence type="ECO:0000313" key="10">
    <source>
        <dbReference type="EMBL" id="GAT58524.1"/>
    </source>
</evidence>
<evidence type="ECO:0000256" key="3">
    <source>
        <dbReference type="ARBA" id="ARBA00022816"/>
    </source>
</evidence>
<organism evidence="10 11">
    <name type="scientific">Mycena chlorophos</name>
    <name type="common">Agaric fungus</name>
    <name type="synonym">Agaricus chlorophos</name>
    <dbReference type="NCBI Taxonomy" id="658473"/>
    <lineage>
        <taxon>Eukaryota</taxon>
        <taxon>Fungi</taxon>
        <taxon>Dikarya</taxon>
        <taxon>Basidiomycota</taxon>
        <taxon>Agaricomycotina</taxon>
        <taxon>Agaricomycetes</taxon>
        <taxon>Agaricomycetidae</taxon>
        <taxon>Agaricales</taxon>
        <taxon>Marasmiineae</taxon>
        <taxon>Mycenaceae</taxon>
        <taxon>Mycena</taxon>
    </lineage>
</organism>
<keyword evidence="3" id="KW-0509">mRNA transport</keyword>
<feature type="domain" description="RanBD1" evidence="9">
    <location>
        <begin position="477"/>
        <end position="598"/>
    </location>
</feature>
<keyword evidence="2" id="KW-0813">Transport</keyword>
<feature type="compositionally biased region" description="Acidic residues" evidence="8">
    <location>
        <begin position="13"/>
        <end position="23"/>
    </location>
</feature>
<feature type="compositionally biased region" description="Polar residues" evidence="8">
    <location>
        <begin position="441"/>
        <end position="457"/>
    </location>
</feature>
<gene>
    <name evidence="10" type="ORF">MCHLO_14949</name>
</gene>
<keyword evidence="7" id="KW-0539">Nucleus</keyword>
<keyword evidence="4" id="KW-0653">Protein transport</keyword>
<evidence type="ECO:0000256" key="7">
    <source>
        <dbReference type="ARBA" id="ARBA00023242"/>
    </source>
</evidence>
<evidence type="ECO:0000259" key="9">
    <source>
        <dbReference type="PROSITE" id="PS50196"/>
    </source>
</evidence>
<dbReference type="Pfam" id="PF00638">
    <property type="entry name" value="Ran_BP1"/>
    <property type="match status" value="1"/>
</dbReference>
<name>A0ABQ0M656_MYCCL</name>
<dbReference type="Pfam" id="PF08911">
    <property type="entry name" value="NUP50"/>
    <property type="match status" value="1"/>
</dbReference>